<dbReference type="Gene3D" id="3.40.50.300">
    <property type="entry name" value="P-loop containing nucleotide triphosphate hydrolases"/>
    <property type="match status" value="1"/>
</dbReference>
<dbReference type="GO" id="GO:0005524">
    <property type="term" value="F:ATP binding"/>
    <property type="evidence" value="ECO:0007669"/>
    <property type="project" value="InterPro"/>
</dbReference>
<gene>
    <name evidence="5" type="ORF">KVV02_007211</name>
</gene>
<dbReference type="InterPro" id="IPR015965">
    <property type="entry name" value="tRNA_lig_PDEase"/>
</dbReference>
<feature type="region of interest" description="Disordered" evidence="1">
    <location>
        <begin position="69"/>
        <end position="91"/>
    </location>
</feature>
<feature type="region of interest" description="Disordered" evidence="1">
    <location>
        <begin position="876"/>
        <end position="934"/>
    </location>
</feature>
<dbReference type="InterPro" id="IPR027417">
    <property type="entry name" value="P-loop_NTPase"/>
</dbReference>
<feature type="region of interest" description="Disordered" evidence="1">
    <location>
        <begin position="134"/>
        <end position="167"/>
    </location>
</feature>
<dbReference type="InterPro" id="IPR019039">
    <property type="entry name" value="T4-Rnl1-like_N"/>
</dbReference>
<feature type="compositionally biased region" description="Polar residues" evidence="1">
    <location>
        <begin position="876"/>
        <end position="893"/>
    </location>
</feature>
<dbReference type="EMBL" id="JAIFTL010000061">
    <property type="protein sequence ID" value="KAG9324641.1"/>
    <property type="molecule type" value="Genomic_DNA"/>
</dbReference>
<feature type="region of interest" description="Disordered" evidence="1">
    <location>
        <begin position="413"/>
        <end position="432"/>
    </location>
</feature>
<feature type="domain" description="tRNA ligase phosphodiesterase" evidence="2">
    <location>
        <begin position="706"/>
        <end position="1028"/>
    </location>
</feature>
<organism evidence="5 6">
    <name type="scientific">Mortierella alpina</name>
    <name type="common">Oleaginous fungus</name>
    <name type="synonym">Mortierella renispora</name>
    <dbReference type="NCBI Taxonomy" id="64518"/>
    <lineage>
        <taxon>Eukaryota</taxon>
        <taxon>Fungi</taxon>
        <taxon>Fungi incertae sedis</taxon>
        <taxon>Mucoromycota</taxon>
        <taxon>Mortierellomycotina</taxon>
        <taxon>Mortierellomycetes</taxon>
        <taxon>Mortierellales</taxon>
        <taxon>Mortierellaceae</taxon>
        <taxon>Mortierella</taxon>
    </lineage>
</organism>
<dbReference type="PANTHER" id="PTHR32004">
    <property type="entry name" value="TRNA LIGASE"/>
    <property type="match status" value="1"/>
</dbReference>
<accession>A0A9P8A909</accession>
<dbReference type="Proteomes" id="UP000717515">
    <property type="component" value="Unassembled WGS sequence"/>
</dbReference>
<dbReference type="GO" id="GO:0005634">
    <property type="term" value="C:nucleus"/>
    <property type="evidence" value="ECO:0007669"/>
    <property type="project" value="TreeGrafter"/>
</dbReference>
<feature type="compositionally biased region" description="Basic and acidic residues" evidence="1">
    <location>
        <begin position="145"/>
        <end position="160"/>
    </location>
</feature>
<dbReference type="AlphaFoldDB" id="A0A9P8A909"/>
<dbReference type="Pfam" id="PF09511">
    <property type="entry name" value="RNA_lig_T4_1"/>
    <property type="match status" value="1"/>
</dbReference>
<dbReference type="GO" id="GO:0003972">
    <property type="term" value="F:RNA ligase (ATP) activity"/>
    <property type="evidence" value="ECO:0007669"/>
    <property type="project" value="InterPro"/>
</dbReference>
<dbReference type="GO" id="GO:0006388">
    <property type="term" value="P:tRNA splicing, via endonucleolytic cleavage and ligation"/>
    <property type="evidence" value="ECO:0007669"/>
    <property type="project" value="InterPro"/>
</dbReference>
<feature type="domain" description="T4 RNA ligase 1-like N-terminal" evidence="4">
    <location>
        <begin position="165"/>
        <end position="395"/>
    </location>
</feature>
<evidence type="ECO:0000259" key="3">
    <source>
        <dbReference type="Pfam" id="PF08303"/>
    </source>
</evidence>
<dbReference type="SUPFAM" id="SSF52540">
    <property type="entry name" value="P-loop containing nucleoside triphosphate hydrolases"/>
    <property type="match status" value="1"/>
</dbReference>
<evidence type="ECO:0000256" key="1">
    <source>
        <dbReference type="SAM" id="MobiDB-lite"/>
    </source>
</evidence>
<sequence>MDQLTAQLEQTRLRDSGIHTTGRGTVSEETTRADRLIRELITYSENKTKGVSKRGRNLVQVNRFELDLDRERNASTSPLPAAQDRPGTTNVGDTTTLLVASWKMNEFEYSKGTLPTLARGLFTYQDPTLPHAAAYQQGKKAPASSEERSDQDNIDRKEPYPDNGGTHRILVRGYDKFFNIAEVKTTRTEWLSSETTGPYEVTLKENGCIIFMAGLPPHLVGQEGGCVVSSKHFLGEQSPLEEGVHGPTVSHSAKGREWLEKSLASTGKTLQQFGLWLWNHNLTAVAELCDDTFEEHILEYPTERSGLYLHGLNRNTAEFQTLSSDKVQAVAKEWGLRTTDYLTLNSYQEVMDFADKIRNTGEYDNRAVEGFVVRCKTKSEGRTHFFKIKYDEPYLMYREWREITKHILSVTNKAKKTPSKPHSTSSKQADAKAATVVPEEKLNLRMKYPLTKPYVEFVKDLLKTQPELFSGYNKNHGIIAIRDMFLKAWESKPSVEQDSLLKLPEVALKSGEDYQRTVIIPIATIGCGKTTVSVALSKLFGWAHVSSDDFHHFRKSSGQRFLKEIVNQLKTNTVVIADRNNHERIHRERIMDEVVAAFPKTRFVAMFWSHDDLPTSRIRELEVERVRSRGSNHQSLIPEYCPEFESIIQRFLKTFEPFNPMGKPDSNFSCVIESKVGEESATFVKRIVDNFAIPVLGVGSPGNAAAPSPDTIKEAVRYAMEDWKAPRVASGEAEKFYKGKQLSEVARAQSIAAASDLSDAVTTTISPGKKAKDPKYFAVKLEPGAVLRFLEEEFKQGNDSSTQQTRHIAGTNDQQLWTRFQQTMKSWKERHRIGLYQHVTLIHASALKDTSPRKAQRADQLWKKYKEETSCKVPLASQTVPTASSGSPSLPDQHTTDDEFVMITKKSGRRGKAKAPAAVTPASNTPGSGAASATPAALSSMNHVSSGGAVHSDEDDELQATITADYLIWTERIMILRISHATRTKTGQPFETTQVTLHITIGTAGDQVKPYESNEILQRWTLKNKHGNDPRSKDTPAAEIFAIKLAKPKVFSGYLSAMTF</sequence>
<dbReference type="PANTHER" id="PTHR32004:SF1">
    <property type="entry name" value="TRNA LIGASE"/>
    <property type="match status" value="1"/>
</dbReference>
<name>A0A9P8A909_MORAP</name>
<evidence type="ECO:0000313" key="6">
    <source>
        <dbReference type="Proteomes" id="UP000717515"/>
    </source>
</evidence>
<feature type="compositionally biased region" description="Low complexity" evidence="1">
    <location>
        <begin position="925"/>
        <end position="934"/>
    </location>
</feature>
<feature type="domain" description="tRNA ligase kinase" evidence="3">
    <location>
        <begin position="518"/>
        <end position="676"/>
    </location>
</feature>
<reference evidence="5" key="1">
    <citation type="submission" date="2021-07" db="EMBL/GenBank/DDBJ databases">
        <title>Draft genome of Mortierella alpina, strain LL118, isolated from an aspen leaf litter sample.</title>
        <authorList>
            <person name="Yang S."/>
            <person name="Vinatzer B.A."/>
        </authorList>
    </citation>
    <scope>NUCLEOTIDE SEQUENCE</scope>
    <source>
        <strain evidence="5">LL118</strain>
    </source>
</reference>
<evidence type="ECO:0008006" key="7">
    <source>
        <dbReference type="Google" id="ProtNLM"/>
    </source>
</evidence>
<comment type="caution">
    <text evidence="5">The sequence shown here is derived from an EMBL/GenBank/DDBJ whole genome shotgun (WGS) entry which is preliminary data.</text>
</comment>
<protein>
    <recommendedName>
        <fullName evidence="7">tRNA ligase</fullName>
    </recommendedName>
</protein>
<dbReference type="InterPro" id="IPR015966">
    <property type="entry name" value="tRNA_lig_kin_fungi"/>
</dbReference>
<proteinExistence type="predicted"/>
<dbReference type="Pfam" id="PF08303">
    <property type="entry name" value="tRNA_lig_kinase"/>
    <property type="match status" value="1"/>
</dbReference>
<dbReference type="Pfam" id="PF08302">
    <property type="entry name" value="tRNA_lig_CPD"/>
    <property type="match status" value="1"/>
</dbReference>
<evidence type="ECO:0000259" key="2">
    <source>
        <dbReference type="Pfam" id="PF08302"/>
    </source>
</evidence>
<evidence type="ECO:0000313" key="5">
    <source>
        <dbReference type="EMBL" id="KAG9324641.1"/>
    </source>
</evidence>
<evidence type="ECO:0000259" key="4">
    <source>
        <dbReference type="Pfam" id="PF09511"/>
    </source>
</evidence>